<dbReference type="Proteomes" id="UP000478892">
    <property type="component" value="Unassembled WGS sequence"/>
</dbReference>
<gene>
    <name evidence="2" type="ORF">GO984_20785</name>
</gene>
<reference evidence="2 3" key="1">
    <citation type="submission" date="2019-12" db="EMBL/GenBank/DDBJ databases">
        <authorList>
            <person name="Zhang Y.-J."/>
        </authorList>
    </citation>
    <scope>NUCLEOTIDE SEQUENCE [LARGE SCALE GENOMIC DNA]</scope>
    <source>
        <strain evidence="2 3">CY05</strain>
    </source>
</reference>
<proteinExistence type="predicted"/>
<dbReference type="AlphaFoldDB" id="A0A6L6WKA2"/>
<feature type="domain" description="HTH cro/C1-type" evidence="1">
    <location>
        <begin position="21"/>
        <end position="71"/>
    </location>
</feature>
<dbReference type="SMART" id="SM00530">
    <property type="entry name" value="HTH_XRE"/>
    <property type="match status" value="1"/>
</dbReference>
<dbReference type="RefSeq" id="WP_167740454.1">
    <property type="nucleotide sequence ID" value="NZ_WQLV01000018.1"/>
</dbReference>
<dbReference type="InterPro" id="IPR010982">
    <property type="entry name" value="Lambda_DNA-bd_dom_sf"/>
</dbReference>
<dbReference type="CDD" id="cd00093">
    <property type="entry name" value="HTH_XRE"/>
    <property type="match status" value="1"/>
</dbReference>
<dbReference type="EMBL" id="WQLV01000018">
    <property type="protein sequence ID" value="MVO18263.1"/>
    <property type="molecule type" value="Genomic_DNA"/>
</dbReference>
<dbReference type="Pfam" id="PF13443">
    <property type="entry name" value="HTH_26"/>
    <property type="match status" value="1"/>
</dbReference>
<evidence type="ECO:0000313" key="3">
    <source>
        <dbReference type="Proteomes" id="UP000478892"/>
    </source>
</evidence>
<keyword evidence="3" id="KW-1185">Reference proteome</keyword>
<evidence type="ECO:0000259" key="1">
    <source>
        <dbReference type="PROSITE" id="PS50943"/>
    </source>
</evidence>
<evidence type="ECO:0000313" key="2">
    <source>
        <dbReference type="EMBL" id="MVO18263.1"/>
    </source>
</evidence>
<protein>
    <submittedName>
        <fullName evidence="2">Helix-turn-helix domain-containing protein</fullName>
    </submittedName>
</protein>
<organism evidence="2 3">
    <name type="scientific">Parasedimentitalea huanghaiensis</name>
    <dbReference type="NCBI Taxonomy" id="2682100"/>
    <lineage>
        <taxon>Bacteria</taxon>
        <taxon>Pseudomonadati</taxon>
        <taxon>Pseudomonadota</taxon>
        <taxon>Alphaproteobacteria</taxon>
        <taxon>Rhodobacterales</taxon>
        <taxon>Paracoccaceae</taxon>
        <taxon>Parasedimentitalea</taxon>
    </lineage>
</organism>
<dbReference type="GO" id="GO:0003677">
    <property type="term" value="F:DNA binding"/>
    <property type="evidence" value="ECO:0007669"/>
    <property type="project" value="InterPro"/>
</dbReference>
<dbReference type="SUPFAM" id="SSF47413">
    <property type="entry name" value="lambda repressor-like DNA-binding domains"/>
    <property type="match status" value="1"/>
</dbReference>
<dbReference type="InterPro" id="IPR001387">
    <property type="entry name" value="Cro/C1-type_HTH"/>
</dbReference>
<dbReference type="PROSITE" id="PS50943">
    <property type="entry name" value="HTH_CROC1"/>
    <property type="match status" value="1"/>
</dbReference>
<name>A0A6L6WKA2_9RHOB</name>
<comment type="caution">
    <text evidence="2">The sequence shown here is derived from an EMBL/GenBank/DDBJ whole genome shotgun (WGS) entry which is preliminary data.</text>
</comment>
<dbReference type="Gene3D" id="1.10.260.40">
    <property type="entry name" value="lambda repressor-like DNA-binding domains"/>
    <property type="match status" value="1"/>
</dbReference>
<sequence length="167" mass="18671">MSKNNQDQQELRDVLGANLRRLTKGLNVTQLARDLDIHRTQFNRYLHGESYPGPALLARICGHFKVDANILIRPIDETPETPERMALRHAINEGRFDCAGDLPLTLTTLRAFRSTETARFILAQCAGAVNGCEFDLLVEEAGFSDLPQNPVLILEATLKPILHEAIQ</sequence>
<accession>A0A6L6WKA2</accession>